<dbReference type="AlphaFoldDB" id="A0AAV4NBN6"/>
<keyword evidence="2" id="KW-0732">Signal</keyword>
<feature type="compositionally biased region" description="Basic and acidic residues" evidence="1">
    <location>
        <begin position="42"/>
        <end position="53"/>
    </location>
</feature>
<evidence type="ECO:0008006" key="5">
    <source>
        <dbReference type="Google" id="ProtNLM"/>
    </source>
</evidence>
<comment type="caution">
    <text evidence="3">The sequence shown here is derived from an EMBL/GenBank/DDBJ whole genome shotgun (WGS) entry which is preliminary data.</text>
</comment>
<proteinExistence type="predicted"/>
<reference evidence="3 4" key="1">
    <citation type="submission" date="2021-06" db="EMBL/GenBank/DDBJ databases">
        <title>Caerostris extrusa draft genome.</title>
        <authorList>
            <person name="Kono N."/>
            <person name="Arakawa K."/>
        </authorList>
    </citation>
    <scope>NUCLEOTIDE SEQUENCE [LARGE SCALE GENOMIC DNA]</scope>
</reference>
<organism evidence="3 4">
    <name type="scientific">Caerostris extrusa</name>
    <name type="common">Bark spider</name>
    <name type="synonym">Caerostris bankana</name>
    <dbReference type="NCBI Taxonomy" id="172846"/>
    <lineage>
        <taxon>Eukaryota</taxon>
        <taxon>Metazoa</taxon>
        <taxon>Ecdysozoa</taxon>
        <taxon>Arthropoda</taxon>
        <taxon>Chelicerata</taxon>
        <taxon>Arachnida</taxon>
        <taxon>Araneae</taxon>
        <taxon>Araneomorphae</taxon>
        <taxon>Entelegynae</taxon>
        <taxon>Araneoidea</taxon>
        <taxon>Araneidae</taxon>
        <taxon>Caerostris</taxon>
    </lineage>
</organism>
<evidence type="ECO:0000256" key="2">
    <source>
        <dbReference type="SAM" id="SignalP"/>
    </source>
</evidence>
<accession>A0AAV4NBN6</accession>
<evidence type="ECO:0000313" key="3">
    <source>
        <dbReference type="EMBL" id="GIX82127.1"/>
    </source>
</evidence>
<gene>
    <name evidence="3" type="ORF">CEXT_230931</name>
</gene>
<evidence type="ECO:0000256" key="1">
    <source>
        <dbReference type="SAM" id="MobiDB-lite"/>
    </source>
</evidence>
<feature type="compositionally biased region" description="Basic and acidic residues" evidence="1">
    <location>
        <begin position="65"/>
        <end position="74"/>
    </location>
</feature>
<sequence>MSLNTKQIGIVLAVICICFLKPSGSDVILAGAHSSLALPPHAETEQQDDHPDQTPEDINNMPSARMDHDGIPYQ</sequence>
<feature type="signal peptide" evidence="2">
    <location>
        <begin position="1"/>
        <end position="25"/>
    </location>
</feature>
<feature type="chain" id="PRO_5043708229" description="Secreted protein" evidence="2">
    <location>
        <begin position="26"/>
        <end position="74"/>
    </location>
</feature>
<name>A0AAV4NBN6_CAEEX</name>
<keyword evidence="4" id="KW-1185">Reference proteome</keyword>
<dbReference type="EMBL" id="BPLR01003208">
    <property type="protein sequence ID" value="GIX82127.1"/>
    <property type="molecule type" value="Genomic_DNA"/>
</dbReference>
<evidence type="ECO:0000313" key="4">
    <source>
        <dbReference type="Proteomes" id="UP001054945"/>
    </source>
</evidence>
<dbReference type="Proteomes" id="UP001054945">
    <property type="component" value="Unassembled WGS sequence"/>
</dbReference>
<feature type="region of interest" description="Disordered" evidence="1">
    <location>
        <begin position="38"/>
        <end position="74"/>
    </location>
</feature>
<protein>
    <recommendedName>
        <fullName evidence="5">Secreted protein</fullName>
    </recommendedName>
</protein>